<comment type="pathway">
    <text evidence="2 6">Metabolic intermediate biosynthesis; 5-phospho-alpha-D-ribose 1-diphosphate biosynthesis; 5-phospho-alpha-D-ribose 1-diphosphate from D-ribose 5-phosphate (route II): step 3/3.</text>
</comment>
<dbReference type="SMART" id="SM00072">
    <property type="entry name" value="GuKc"/>
    <property type="match status" value="1"/>
</dbReference>
<proteinExistence type="inferred from homology"/>
<evidence type="ECO:0000256" key="2">
    <source>
        <dbReference type="ARBA" id="ARBA00005069"/>
    </source>
</evidence>
<evidence type="ECO:0000256" key="6">
    <source>
        <dbReference type="HAMAP-Rule" id="MF_00836"/>
    </source>
</evidence>
<name>A0A0X3TUJ8_9RHOB</name>
<comment type="similarity">
    <text evidence="6">Belongs to the ribose 1,5-bisphosphokinase family.</text>
</comment>
<dbReference type="GO" id="GO:0006015">
    <property type="term" value="P:5-phosphoribose 1-diphosphate biosynthetic process"/>
    <property type="evidence" value="ECO:0007669"/>
    <property type="project" value="UniProtKB-UniRule"/>
</dbReference>
<dbReference type="Gene3D" id="3.40.50.300">
    <property type="entry name" value="P-loop containing nucleotide triphosphate hydrolases"/>
    <property type="match status" value="1"/>
</dbReference>
<dbReference type="EC" id="2.7.4.23" evidence="6"/>
<dbReference type="InterPro" id="IPR008144">
    <property type="entry name" value="Guanylate_kin-like_dom"/>
</dbReference>
<evidence type="ECO:0000256" key="3">
    <source>
        <dbReference type="ARBA" id="ARBA00022679"/>
    </source>
</evidence>
<accession>A0A0X3TUJ8</accession>
<dbReference type="InterPro" id="IPR008145">
    <property type="entry name" value="GK/Ca_channel_bsu"/>
</dbReference>
<comment type="function">
    <text evidence="6">Catalyzes the phosphorylation of ribose 1,5-bisphosphate to 5-phospho-D-ribosyl alpha-1-diphosphate (PRPP).</text>
</comment>
<dbReference type="InterPro" id="IPR027417">
    <property type="entry name" value="P-loop_NTPase"/>
</dbReference>
<evidence type="ECO:0000313" key="9">
    <source>
        <dbReference type="Proteomes" id="UP000053690"/>
    </source>
</evidence>
<dbReference type="EMBL" id="LQBP01000006">
    <property type="protein sequence ID" value="KUJ78721.1"/>
    <property type="molecule type" value="Genomic_DNA"/>
</dbReference>
<dbReference type="PANTHER" id="PTHR23117">
    <property type="entry name" value="GUANYLATE KINASE-RELATED"/>
    <property type="match status" value="1"/>
</dbReference>
<evidence type="ECO:0000256" key="4">
    <source>
        <dbReference type="ARBA" id="ARBA00022741"/>
    </source>
</evidence>
<gene>
    <name evidence="6" type="primary">phnN</name>
    <name evidence="8" type="ORF">AVO44_13570</name>
</gene>
<keyword evidence="4 6" id="KW-0547">Nucleotide-binding</keyword>
<keyword evidence="3 6" id="KW-0808">Transferase</keyword>
<evidence type="ECO:0000256" key="1">
    <source>
        <dbReference type="ARBA" id="ARBA00000373"/>
    </source>
</evidence>
<keyword evidence="8" id="KW-0418">Kinase</keyword>
<dbReference type="OrthoDB" id="341217at2"/>
<organism evidence="8 9">
    <name type="scientific">Ruegeria profundi</name>
    <dbReference type="NCBI Taxonomy" id="1685378"/>
    <lineage>
        <taxon>Bacteria</taxon>
        <taxon>Pseudomonadati</taxon>
        <taxon>Pseudomonadota</taxon>
        <taxon>Alphaproteobacteria</taxon>
        <taxon>Rhodobacterales</taxon>
        <taxon>Roseobacteraceae</taxon>
        <taxon>Ruegeria</taxon>
    </lineage>
</organism>
<evidence type="ECO:0000313" key="8">
    <source>
        <dbReference type="EMBL" id="KUJ78721.1"/>
    </source>
</evidence>
<comment type="catalytic activity">
    <reaction evidence="1 6">
        <text>alpha-D-ribose 1,5-bisphosphate + ATP = 5-phospho-alpha-D-ribose 1-diphosphate + ADP</text>
        <dbReference type="Rhea" id="RHEA:20109"/>
        <dbReference type="ChEBI" id="CHEBI:30616"/>
        <dbReference type="ChEBI" id="CHEBI:58017"/>
        <dbReference type="ChEBI" id="CHEBI:68688"/>
        <dbReference type="ChEBI" id="CHEBI:456216"/>
        <dbReference type="EC" id="2.7.4.23"/>
    </reaction>
</comment>
<keyword evidence="9" id="KW-1185">Reference proteome</keyword>
<feature type="domain" description="Guanylate kinase-like" evidence="7">
    <location>
        <begin position="4"/>
        <end position="178"/>
    </location>
</feature>
<dbReference type="AlphaFoldDB" id="A0A0X3TUJ8"/>
<keyword evidence="5 6" id="KW-0067">ATP-binding</keyword>
<dbReference type="UniPathway" id="UPA00087">
    <property type="reaction ID" value="UER00175"/>
</dbReference>
<dbReference type="STRING" id="1685378.AVO44_13570"/>
<dbReference type="RefSeq" id="WP_068337833.1">
    <property type="nucleotide sequence ID" value="NZ_LQBP01000006.1"/>
</dbReference>
<dbReference type="InterPro" id="IPR012699">
    <property type="entry name" value="PhnN"/>
</dbReference>
<sequence length="182" mass="19876">MSLAPVIAIVGPSGVGKDSVIEALDARVPGIHRVRRVITRPEGEQGEDFDRVSVDRFRQMVAQGAFALHWPAHGLFYGVPKTVEELRKQADGVMVNLSRSVLLQAQEVFGDLVVISLTAEPEVLAHRLSARGREGVAEQARRMTRAKASLPEGLVRVIEIDNSGSLESTIDTILDHLQPERA</sequence>
<dbReference type="HAMAP" id="MF_00836">
    <property type="entry name" value="PhnN"/>
    <property type="match status" value="1"/>
</dbReference>
<feature type="binding site" evidence="6">
    <location>
        <begin position="11"/>
        <end position="18"/>
    </location>
    <ligand>
        <name>ATP</name>
        <dbReference type="ChEBI" id="CHEBI:30616"/>
    </ligand>
</feature>
<dbReference type="GO" id="GO:0033863">
    <property type="term" value="F:ribose 1,5-bisphosphate phosphokinase activity"/>
    <property type="evidence" value="ECO:0007669"/>
    <property type="project" value="UniProtKB-UniRule"/>
</dbReference>
<protein>
    <recommendedName>
        <fullName evidence="6">Ribose 1,5-bisphosphate phosphokinase PhnN</fullName>
        <ecNumber evidence="6">2.7.4.23</ecNumber>
    </recommendedName>
    <alternativeName>
        <fullName evidence="6">Ribose 1,5-bisphosphokinase</fullName>
    </alternativeName>
</protein>
<evidence type="ECO:0000256" key="5">
    <source>
        <dbReference type="ARBA" id="ARBA00022840"/>
    </source>
</evidence>
<dbReference type="PROSITE" id="PS50052">
    <property type="entry name" value="GUANYLATE_KINASE_2"/>
    <property type="match status" value="1"/>
</dbReference>
<comment type="caution">
    <text evidence="8">The sequence shown here is derived from an EMBL/GenBank/DDBJ whole genome shotgun (WGS) entry which is preliminary data.</text>
</comment>
<dbReference type="SUPFAM" id="SSF52540">
    <property type="entry name" value="P-loop containing nucleoside triphosphate hydrolases"/>
    <property type="match status" value="1"/>
</dbReference>
<dbReference type="Proteomes" id="UP000053690">
    <property type="component" value="Unassembled WGS sequence"/>
</dbReference>
<reference evidence="9" key="1">
    <citation type="submission" date="2015-12" db="EMBL/GenBank/DDBJ databases">
        <authorList>
            <person name="Zhang G."/>
            <person name="Stingl U."/>
        </authorList>
    </citation>
    <scope>NUCLEOTIDE SEQUENCE [LARGE SCALE GENOMIC DNA]</scope>
    <source>
        <strain evidence="9">ZGT108</strain>
    </source>
</reference>
<dbReference type="Pfam" id="PF00625">
    <property type="entry name" value="Guanylate_kin"/>
    <property type="match status" value="1"/>
</dbReference>
<evidence type="ECO:0000259" key="7">
    <source>
        <dbReference type="PROSITE" id="PS50052"/>
    </source>
</evidence>
<dbReference type="GO" id="GO:0019634">
    <property type="term" value="P:organic phosphonate metabolic process"/>
    <property type="evidence" value="ECO:0007669"/>
    <property type="project" value="UniProtKB-UniRule"/>
</dbReference>
<dbReference type="PANTHER" id="PTHR23117:SF8">
    <property type="entry name" value="RIBOSE 1,5-BISPHOSPHATE PHOSPHOKINASE PHNN"/>
    <property type="match status" value="1"/>
</dbReference>
<dbReference type="GO" id="GO:0005524">
    <property type="term" value="F:ATP binding"/>
    <property type="evidence" value="ECO:0007669"/>
    <property type="project" value="UniProtKB-KW"/>
</dbReference>
<dbReference type="GO" id="GO:0005829">
    <property type="term" value="C:cytosol"/>
    <property type="evidence" value="ECO:0007669"/>
    <property type="project" value="TreeGrafter"/>
</dbReference>